<keyword evidence="3" id="KW-1185">Reference proteome</keyword>
<evidence type="ECO:0000313" key="2">
    <source>
        <dbReference type="EMBL" id="KAJ6718174.1"/>
    </source>
</evidence>
<name>A0A9Q0TUR2_SALPP</name>
<evidence type="ECO:0000313" key="3">
    <source>
        <dbReference type="Proteomes" id="UP001151532"/>
    </source>
</evidence>
<dbReference type="EMBL" id="JAPFFK010000014">
    <property type="protein sequence ID" value="KAJ6718174.1"/>
    <property type="molecule type" value="Genomic_DNA"/>
</dbReference>
<reference evidence="2" key="2">
    <citation type="journal article" date="2023" name="Int. J. Mol. Sci.">
        <title>De Novo Assembly and Annotation of 11 Diverse Shrub Willow (Salix) Genomes Reveals Novel Gene Organization in Sex-Linked Regions.</title>
        <authorList>
            <person name="Hyden B."/>
            <person name="Feng K."/>
            <person name="Yates T.B."/>
            <person name="Jawdy S."/>
            <person name="Cereghino C."/>
            <person name="Smart L.B."/>
            <person name="Muchero W."/>
        </authorList>
    </citation>
    <scope>NUCLEOTIDE SEQUENCE</scope>
    <source>
        <tissue evidence="2">Shoot tip</tissue>
    </source>
</reference>
<protein>
    <recommendedName>
        <fullName evidence="1">Chromatin assembly factor 1 subunit Cac1-like C-terminal domain-containing protein</fullName>
    </recommendedName>
</protein>
<accession>A0A9Q0TUR2</accession>
<dbReference type="InterPro" id="IPR048800">
    <property type="entry name" value="Cac1-like_C"/>
</dbReference>
<evidence type="ECO:0000259" key="1">
    <source>
        <dbReference type="Pfam" id="PF21796"/>
    </source>
</evidence>
<proteinExistence type="predicted"/>
<dbReference type="AlphaFoldDB" id="A0A9Q0TUR2"/>
<dbReference type="Pfam" id="PF21796">
    <property type="entry name" value="Cac1_C"/>
    <property type="match status" value="1"/>
</dbReference>
<sequence>MCLEALSIQAFPGGHLKLEISLDVSPENGDACLSNAKASATPIPTMIALQESDMPFVKFPAVSKMQLRNKVREMSDFVDNHRQVSGFLKLEGKTMKGMFRIALEICLPPAAKTTAPHGFS</sequence>
<organism evidence="2 3">
    <name type="scientific">Salix purpurea</name>
    <name type="common">Purple osier willow</name>
    <dbReference type="NCBI Taxonomy" id="77065"/>
    <lineage>
        <taxon>Eukaryota</taxon>
        <taxon>Viridiplantae</taxon>
        <taxon>Streptophyta</taxon>
        <taxon>Embryophyta</taxon>
        <taxon>Tracheophyta</taxon>
        <taxon>Spermatophyta</taxon>
        <taxon>Magnoliopsida</taxon>
        <taxon>eudicotyledons</taxon>
        <taxon>Gunneridae</taxon>
        <taxon>Pentapetalae</taxon>
        <taxon>rosids</taxon>
        <taxon>fabids</taxon>
        <taxon>Malpighiales</taxon>
        <taxon>Salicaceae</taxon>
        <taxon>Saliceae</taxon>
        <taxon>Salix</taxon>
    </lineage>
</organism>
<feature type="domain" description="Chromatin assembly factor 1 subunit Cac1-like C-terminal" evidence="1">
    <location>
        <begin position="58"/>
        <end position="81"/>
    </location>
</feature>
<comment type="caution">
    <text evidence="2">The sequence shown here is derived from an EMBL/GenBank/DDBJ whole genome shotgun (WGS) entry which is preliminary data.</text>
</comment>
<gene>
    <name evidence="2" type="ORF">OIU79_006156</name>
</gene>
<reference evidence="2" key="1">
    <citation type="submission" date="2022-11" db="EMBL/GenBank/DDBJ databases">
        <authorList>
            <person name="Hyden B.L."/>
            <person name="Feng K."/>
            <person name="Yates T."/>
            <person name="Jawdy S."/>
            <person name="Smart L.B."/>
            <person name="Muchero W."/>
        </authorList>
    </citation>
    <scope>NUCLEOTIDE SEQUENCE</scope>
    <source>
        <tissue evidence="2">Shoot tip</tissue>
    </source>
</reference>
<dbReference type="Proteomes" id="UP001151532">
    <property type="component" value="Chromosome 10"/>
</dbReference>